<reference evidence="8" key="1">
    <citation type="submission" date="2025-08" db="UniProtKB">
        <authorList>
            <consortium name="RefSeq"/>
        </authorList>
    </citation>
    <scope>IDENTIFICATION</scope>
    <source>
        <tissue evidence="8">Young leaves</tissue>
    </source>
</reference>
<dbReference type="RefSeq" id="XP_022953903.1">
    <property type="nucleotide sequence ID" value="XM_023098135.1"/>
</dbReference>
<keyword evidence="3 6" id="KW-0713">Self-incompatibility</keyword>
<evidence type="ECO:0000256" key="1">
    <source>
        <dbReference type="ARBA" id="ARBA00004613"/>
    </source>
</evidence>
<comment type="similarity">
    <text evidence="2 6">Belongs to the plant self-incompatibility (S1) protein family.</text>
</comment>
<evidence type="ECO:0000256" key="6">
    <source>
        <dbReference type="RuleBase" id="RU367044"/>
    </source>
</evidence>
<dbReference type="KEGG" id="cmos:111456306"/>
<keyword evidence="7" id="KW-1185">Reference proteome</keyword>
<evidence type="ECO:0000256" key="4">
    <source>
        <dbReference type="ARBA" id="ARBA00022525"/>
    </source>
</evidence>
<evidence type="ECO:0000313" key="8">
    <source>
        <dbReference type="RefSeq" id="XP_022953903.1"/>
    </source>
</evidence>
<comment type="subcellular location">
    <subcellularLocation>
        <location evidence="1 6">Secreted</location>
    </subcellularLocation>
</comment>
<feature type="chain" id="PRO_5027148000" description="S-protein homolog" evidence="6">
    <location>
        <begin position="19"/>
        <end position="152"/>
    </location>
</feature>
<protein>
    <recommendedName>
        <fullName evidence="6">S-protein homolog</fullName>
    </recommendedName>
</protein>
<feature type="signal peptide" evidence="6">
    <location>
        <begin position="1"/>
        <end position="18"/>
    </location>
</feature>
<sequence>MIRNVAALFLMTVSLVGAQLEVEFEKIKLEPQITRYTIHLVNDLKVFGIMVHCKSRDDDLGVHYMPHRGDDYHFGFKVNVWETTLFWCRVEKQNAYVSFECFWTEMRHRWLRDRCKDGNVGTCIWKVKDDGIYLRNNAANTEELVHTWIITR</sequence>
<keyword evidence="5 6" id="KW-0732">Signal</keyword>
<accession>A0A6J1GPL8</accession>
<keyword evidence="4 6" id="KW-0964">Secreted</keyword>
<dbReference type="InterPro" id="IPR010264">
    <property type="entry name" value="Self-incomp_S1"/>
</dbReference>
<gene>
    <name evidence="8" type="primary">LOC111456306</name>
</gene>
<evidence type="ECO:0000256" key="3">
    <source>
        <dbReference type="ARBA" id="ARBA00022471"/>
    </source>
</evidence>
<dbReference type="PANTHER" id="PTHR31232:SF155">
    <property type="entry name" value="PLANT SELF-INCOMPATIBILITY PROTEIN S1 FAMILY"/>
    <property type="match status" value="1"/>
</dbReference>
<dbReference type="GO" id="GO:0005576">
    <property type="term" value="C:extracellular region"/>
    <property type="evidence" value="ECO:0007669"/>
    <property type="project" value="UniProtKB-SubCell"/>
</dbReference>
<evidence type="ECO:0000256" key="5">
    <source>
        <dbReference type="ARBA" id="ARBA00022729"/>
    </source>
</evidence>
<dbReference type="Proteomes" id="UP000504609">
    <property type="component" value="Unplaced"/>
</dbReference>
<dbReference type="Pfam" id="PF05938">
    <property type="entry name" value="Self-incomp_S1"/>
    <property type="match status" value="1"/>
</dbReference>
<name>A0A6J1GPL8_CUCMO</name>
<organism evidence="7 8">
    <name type="scientific">Cucurbita moschata</name>
    <name type="common">Winter crookneck squash</name>
    <name type="synonym">Cucurbita pepo var. moschata</name>
    <dbReference type="NCBI Taxonomy" id="3662"/>
    <lineage>
        <taxon>Eukaryota</taxon>
        <taxon>Viridiplantae</taxon>
        <taxon>Streptophyta</taxon>
        <taxon>Embryophyta</taxon>
        <taxon>Tracheophyta</taxon>
        <taxon>Spermatophyta</taxon>
        <taxon>Magnoliopsida</taxon>
        <taxon>eudicotyledons</taxon>
        <taxon>Gunneridae</taxon>
        <taxon>Pentapetalae</taxon>
        <taxon>rosids</taxon>
        <taxon>fabids</taxon>
        <taxon>Cucurbitales</taxon>
        <taxon>Cucurbitaceae</taxon>
        <taxon>Cucurbiteae</taxon>
        <taxon>Cucurbita</taxon>
    </lineage>
</organism>
<evidence type="ECO:0000256" key="2">
    <source>
        <dbReference type="ARBA" id="ARBA00005581"/>
    </source>
</evidence>
<dbReference type="GO" id="GO:0060320">
    <property type="term" value="P:rejection of self pollen"/>
    <property type="evidence" value="ECO:0007669"/>
    <property type="project" value="UniProtKB-KW"/>
</dbReference>
<dbReference type="AlphaFoldDB" id="A0A6J1GPL8"/>
<proteinExistence type="inferred from homology"/>
<dbReference type="GeneID" id="111456306"/>
<dbReference type="PANTHER" id="PTHR31232">
    <property type="match status" value="1"/>
</dbReference>
<evidence type="ECO:0000313" key="7">
    <source>
        <dbReference type="Proteomes" id="UP000504609"/>
    </source>
</evidence>